<dbReference type="EMBL" id="CAJJDN010000337">
    <property type="protein sequence ID" value="CAD8130851.1"/>
    <property type="molecule type" value="Genomic_DNA"/>
</dbReference>
<organism evidence="2 3">
    <name type="scientific">Paramecium sonneborni</name>
    <dbReference type="NCBI Taxonomy" id="65129"/>
    <lineage>
        <taxon>Eukaryota</taxon>
        <taxon>Sar</taxon>
        <taxon>Alveolata</taxon>
        <taxon>Ciliophora</taxon>
        <taxon>Intramacronucleata</taxon>
        <taxon>Oligohymenophorea</taxon>
        <taxon>Peniculida</taxon>
        <taxon>Parameciidae</taxon>
        <taxon>Paramecium</taxon>
    </lineage>
</organism>
<protein>
    <submittedName>
        <fullName evidence="2">Uncharacterized protein</fullName>
    </submittedName>
</protein>
<gene>
    <name evidence="2" type="ORF">PSON_ATCC_30995.1.T3370015</name>
</gene>
<proteinExistence type="predicted"/>
<keyword evidence="1" id="KW-0812">Transmembrane</keyword>
<evidence type="ECO:0000256" key="1">
    <source>
        <dbReference type="SAM" id="Phobius"/>
    </source>
</evidence>
<dbReference type="AlphaFoldDB" id="A0A8S1RQ09"/>
<keyword evidence="1" id="KW-0472">Membrane</keyword>
<evidence type="ECO:0000313" key="2">
    <source>
        <dbReference type="EMBL" id="CAD8130851.1"/>
    </source>
</evidence>
<dbReference type="Proteomes" id="UP000692954">
    <property type="component" value="Unassembled WGS sequence"/>
</dbReference>
<evidence type="ECO:0000313" key="3">
    <source>
        <dbReference type="Proteomes" id="UP000692954"/>
    </source>
</evidence>
<keyword evidence="3" id="KW-1185">Reference proteome</keyword>
<feature type="transmembrane region" description="Helical" evidence="1">
    <location>
        <begin position="12"/>
        <end position="29"/>
    </location>
</feature>
<sequence length="64" mass="7543">MNKLKQLLKFQLWQILAILIVLLWLISVLKSHNKILHLLCNQITIDVSRLSQEKPIQLLIKSKE</sequence>
<reference evidence="2" key="1">
    <citation type="submission" date="2021-01" db="EMBL/GenBank/DDBJ databases">
        <authorList>
            <consortium name="Genoscope - CEA"/>
            <person name="William W."/>
        </authorList>
    </citation>
    <scope>NUCLEOTIDE SEQUENCE</scope>
</reference>
<name>A0A8S1RQ09_9CILI</name>
<accession>A0A8S1RQ09</accession>
<keyword evidence="1" id="KW-1133">Transmembrane helix</keyword>
<comment type="caution">
    <text evidence="2">The sequence shown here is derived from an EMBL/GenBank/DDBJ whole genome shotgun (WGS) entry which is preliminary data.</text>
</comment>